<name>A0A367K7T8_RHIAZ</name>
<feature type="region of interest" description="Disordered" evidence="1">
    <location>
        <begin position="1"/>
        <end position="27"/>
    </location>
</feature>
<dbReference type="OrthoDB" id="10453102at2759"/>
<sequence>MCEEENDHQGELGEDGASDSSNFGVKRPKSSKFTDEILILETSLTYKSTSDEKISFDHYKAMFRLLIMIKTIAEKWEYASLDHSRKMKLHFVYAHDDGQCPCLKKTCLRSFIKLRLDLSAALQVTVDCIQMIKASHKDSLQKVRHSNTDPPVSLRGVIDPLIIRFTE</sequence>
<accession>A0A367K7T8</accession>
<feature type="non-terminal residue" evidence="2">
    <location>
        <position position="167"/>
    </location>
</feature>
<evidence type="ECO:0000313" key="2">
    <source>
        <dbReference type="EMBL" id="RCH98237.1"/>
    </source>
</evidence>
<dbReference type="AlphaFoldDB" id="A0A367K7T8"/>
<gene>
    <name evidence="2" type="ORF">CU097_015197</name>
</gene>
<feature type="compositionally biased region" description="Acidic residues" evidence="1">
    <location>
        <begin position="1"/>
        <end position="17"/>
    </location>
</feature>
<keyword evidence="3" id="KW-1185">Reference proteome</keyword>
<proteinExistence type="predicted"/>
<evidence type="ECO:0000256" key="1">
    <source>
        <dbReference type="SAM" id="MobiDB-lite"/>
    </source>
</evidence>
<organism evidence="2 3">
    <name type="scientific">Rhizopus azygosporus</name>
    <name type="common">Rhizopus microsporus var. azygosporus</name>
    <dbReference type="NCBI Taxonomy" id="86630"/>
    <lineage>
        <taxon>Eukaryota</taxon>
        <taxon>Fungi</taxon>
        <taxon>Fungi incertae sedis</taxon>
        <taxon>Mucoromycota</taxon>
        <taxon>Mucoromycotina</taxon>
        <taxon>Mucoromycetes</taxon>
        <taxon>Mucorales</taxon>
        <taxon>Mucorineae</taxon>
        <taxon>Rhizopodaceae</taxon>
        <taxon>Rhizopus</taxon>
    </lineage>
</organism>
<dbReference type="EMBL" id="PJQL01000213">
    <property type="protein sequence ID" value="RCH98237.1"/>
    <property type="molecule type" value="Genomic_DNA"/>
</dbReference>
<comment type="caution">
    <text evidence="2">The sequence shown here is derived from an EMBL/GenBank/DDBJ whole genome shotgun (WGS) entry which is preliminary data.</text>
</comment>
<protein>
    <submittedName>
        <fullName evidence="2">Uncharacterized protein</fullName>
    </submittedName>
</protein>
<dbReference type="Proteomes" id="UP000252139">
    <property type="component" value="Unassembled WGS sequence"/>
</dbReference>
<reference evidence="2 3" key="1">
    <citation type="journal article" date="2018" name="G3 (Bethesda)">
        <title>Phylogenetic and Phylogenomic Definition of Rhizopus Species.</title>
        <authorList>
            <person name="Gryganskyi A.P."/>
            <person name="Golan J."/>
            <person name="Dolatabadi S."/>
            <person name="Mondo S."/>
            <person name="Robb S."/>
            <person name="Idnurm A."/>
            <person name="Muszewska A."/>
            <person name="Steczkiewicz K."/>
            <person name="Masonjones S."/>
            <person name="Liao H.L."/>
            <person name="Gajdeczka M.T."/>
            <person name="Anike F."/>
            <person name="Vuek A."/>
            <person name="Anishchenko I.M."/>
            <person name="Voigt K."/>
            <person name="de Hoog G.S."/>
            <person name="Smith M.E."/>
            <person name="Heitman J."/>
            <person name="Vilgalys R."/>
            <person name="Stajich J.E."/>
        </authorList>
    </citation>
    <scope>NUCLEOTIDE SEQUENCE [LARGE SCALE GENOMIC DNA]</scope>
    <source>
        <strain evidence="2 3">CBS 357.93</strain>
    </source>
</reference>
<evidence type="ECO:0000313" key="3">
    <source>
        <dbReference type="Proteomes" id="UP000252139"/>
    </source>
</evidence>